<proteinExistence type="predicted"/>
<accession>A0A1Q2SKL4</accession>
<dbReference type="Proteomes" id="UP000243679">
    <property type="component" value="Chromosome"/>
</dbReference>
<dbReference type="EMBL" id="AP014836">
    <property type="protein sequence ID" value="BAW79691.1"/>
    <property type="molecule type" value="Genomic_DNA"/>
</dbReference>
<dbReference type="RefSeq" id="WP_145955137.1">
    <property type="nucleotide sequence ID" value="NZ_AP014836.1"/>
</dbReference>
<protein>
    <submittedName>
        <fullName evidence="2">Uncharacterized protein</fullName>
    </submittedName>
</protein>
<dbReference type="KEGG" id="ntt:TAO_0321"/>
<keyword evidence="3" id="KW-1185">Reference proteome</keyword>
<evidence type="ECO:0000256" key="1">
    <source>
        <dbReference type="SAM" id="MobiDB-lite"/>
    </source>
</evidence>
<evidence type="ECO:0000313" key="3">
    <source>
        <dbReference type="Proteomes" id="UP000243679"/>
    </source>
</evidence>
<evidence type="ECO:0000313" key="2">
    <source>
        <dbReference type="EMBL" id="BAW79691.1"/>
    </source>
</evidence>
<feature type="region of interest" description="Disordered" evidence="1">
    <location>
        <begin position="67"/>
        <end position="87"/>
    </location>
</feature>
<name>A0A1Q2SKL4_9GAMM</name>
<gene>
    <name evidence="2" type="ORF">TAO_0321</name>
</gene>
<reference evidence="2 3" key="1">
    <citation type="journal article" date="2017" name="ISME J.">
        <title>An acid-tolerant ammonia-oxidizing ?-proteobacterium from soil.</title>
        <authorList>
            <person name="Hayatsu M."/>
            <person name="Tago K."/>
            <person name="Uchiyama I."/>
            <person name="Toyoda A."/>
            <person name="Wang Y."/>
            <person name="Shimomura Y."/>
            <person name="Okubo T."/>
            <person name="Kurisu F."/>
            <person name="Hirono Y."/>
            <person name="Nonaka K."/>
            <person name="Akiyama H."/>
            <person name="Itoh T."/>
            <person name="Takami H."/>
        </authorList>
    </citation>
    <scope>NUCLEOTIDE SEQUENCE [LARGE SCALE GENOMIC DNA]</scope>
    <source>
        <strain evidence="2 3">TAO100</strain>
    </source>
</reference>
<organism evidence="2 3">
    <name type="scientific">Candidatus Nitrosoglobus terrae</name>
    <dbReference type="NCBI Taxonomy" id="1630141"/>
    <lineage>
        <taxon>Bacteria</taxon>
        <taxon>Pseudomonadati</taxon>
        <taxon>Pseudomonadota</taxon>
        <taxon>Gammaproteobacteria</taxon>
        <taxon>Chromatiales</taxon>
        <taxon>Chromatiaceae</taxon>
        <taxon>Candidatus Nitrosoglobus</taxon>
    </lineage>
</organism>
<dbReference type="AlphaFoldDB" id="A0A1Q2SKL4"/>
<feature type="compositionally biased region" description="Basic residues" evidence="1">
    <location>
        <begin position="78"/>
        <end position="87"/>
    </location>
</feature>
<sequence length="87" mass="9924">MKKPKTINWAIPIEMLMDDRKLQRAKESKDAIDTALLELGLPRVGTGALENNRSIFKGIEHLLDEPPMNFGTGFPDRARRKKYKDAD</sequence>